<feature type="compositionally biased region" description="Basic and acidic residues" evidence="10">
    <location>
        <begin position="133"/>
        <end position="143"/>
    </location>
</feature>
<keyword evidence="5 9" id="KW-0112">Calmodulin-binding</keyword>
<dbReference type="EMBL" id="CAJVSB020000446">
    <property type="protein sequence ID" value="CAH2050989.1"/>
    <property type="molecule type" value="Genomic_DNA"/>
</dbReference>
<comment type="subcellular location">
    <subcellularLocation>
        <location evidence="1 9">Membrane</location>
        <topology evidence="1 9">Multi-pass membrane protein</topology>
    </subcellularLocation>
</comment>
<evidence type="ECO:0000313" key="11">
    <source>
        <dbReference type="EMBL" id="CAH2050989.1"/>
    </source>
</evidence>
<feature type="region of interest" description="Disordered" evidence="10">
    <location>
        <begin position="1"/>
        <end position="115"/>
    </location>
</feature>
<evidence type="ECO:0000256" key="9">
    <source>
        <dbReference type="RuleBase" id="RU280816"/>
    </source>
</evidence>
<keyword evidence="8 9" id="KW-0568">Pathogenesis-related protein</keyword>
<evidence type="ECO:0000313" key="12">
    <source>
        <dbReference type="Proteomes" id="UP000836841"/>
    </source>
</evidence>
<keyword evidence="12" id="KW-1185">Reference proteome</keyword>
<dbReference type="GO" id="GO:0016020">
    <property type="term" value="C:membrane"/>
    <property type="evidence" value="ECO:0007669"/>
    <property type="project" value="UniProtKB-SubCell"/>
</dbReference>
<feature type="compositionally biased region" description="Basic residues" evidence="10">
    <location>
        <begin position="38"/>
        <end position="48"/>
    </location>
</feature>
<keyword evidence="7 9" id="KW-0472">Membrane</keyword>
<comment type="function">
    <text evidence="9">May be involved in modulation of pathogen defense and leaf cell death.</text>
</comment>
<accession>A0AAU9RS07</accession>
<evidence type="ECO:0000256" key="2">
    <source>
        <dbReference type="ARBA" id="ARBA00006574"/>
    </source>
</evidence>
<dbReference type="PANTHER" id="PTHR31942:SF89">
    <property type="entry name" value="MLO-LIKE PROTEIN 3"/>
    <property type="match status" value="1"/>
</dbReference>
<dbReference type="AlphaFoldDB" id="A0AAU9RS07"/>
<evidence type="ECO:0000256" key="7">
    <source>
        <dbReference type="ARBA" id="ARBA00023136"/>
    </source>
</evidence>
<evidence type="ECO:0000256" key="3">
    <source>
        <dbReference type="ARBA" id="ARBA00022692"/>
    </source>
</evidence>
<keyword evidence="3 9" id="KW-0812">Transmembrane</keyword>
<gene>
    <name evidence="9" type="primary">MLO</name>
    <name evidence="11" type="ORF">TAV2_LOCUS8667</name>
</gene>
<organism evidence="11 12">
    <name type="scientific">Thlaspi arvense</name>
    <name type="common">Field penny-cress</name>
    <dbReference type="NCBI Taxonomy" id="13288"/>
    <lineage>
        <taxon>Eukaryota</taxon>
        <taxon>Viridiplantae</taxon>
        <taxon>Streptophyta</taxon>
        <taxon>Embryophyta</taxon>
        <taxon>Tracheophyta</taxon>
        <taxon>Spermatophyta</taxon>
        <taxon>Magnoliopsida</taxon>
        <taxon>eudicotyledons</taxon>
        <taxon>Gunneridae</taxon>
        <taxon>Pentapetalae</taxon>
        <taxon>rosids</taxon>
        <taxon>malvids</taxon>
        <taxon>Brassicales</taxon>
        <taxon>Brassicaceae</taxon>
        <taxon>Thlaspideae</taxon>
        <taxon>Thlaspi</taxon>
    </lineage>
</organism>
<protein>
    <recommendedName>
        <fullName evidence="9">MLO-like protein</fullName>
    </recommendedName>
</protein>
<dbReference type="InterPro" id="IPR004326">
    <property type="entry name" value="Mlo"/>
</dbReference>
<dbReference type="GO" id="GO:0005516">
    <property type="term" value="F:calmodulin binding"/>
    <property type="evidence" value="ECO:0007669"/>
    <property type="project" value="UniProtKB-KW"/>
</dbReference>
<reference evidence="11 12" key="1">
    <citation type="submission" date="2022-03" db="EMBL/GenBank/DDBJ databases">
        <authorList>
            <person name="Nunn A."/>
            <person name="Chopra R."/>
            <person name="Nunn A."/>
            <person name="Contreras Garrido A."/>
        </authorList>
    </citation>
    <scope>NUCLEOTIDE SEQUENCE [LARGE SCALE GENOMIC DNA]</scope>
</reference>
<dbReference type="Proteomes" id="UP000836841">
    <property type="component" value="Unassembled WGS sequence"/>
</dbReference>
<comment type="similarity">
    <text evidence="2 9">Belongs to the MLO family.</text>
</comment>
<evidence type="ECO:0000256" key="5">
    <source>
        <dbReference type="ARBA" id="ARBA00022860"/>
    </source>
</evidence>
<evidence type="ECO:0000256" key="4">
    <source>
        <dbReference type="ARBA" id="ARBA00022821"/>
    </source>
</evidence>
<feature type="region of interest" description="Disordered" evidence="10">
    <location>
        <begin position="232"/>
        <end position="267"/>
    </location>
</feature>
<feature type="region of interest" description="Disordered" evidence="10">
    <location>
        <begin position="133"/>
        <end position="152"/>
    </location>
</feature>
<evidence type="ECO:0000256" key="1">
    <source>
        <dbReference type="ARBA" id="ARBA00004141"/>
    </source>
</evidence>
<dbReference type="Pfam" id="PF03094">
    <property type="entry name" value="Mlo"/>
    <property type="match status" value="1"/>
</dbReference>
<dbReference type="PANTHER" id="PTHR31942">
    <property type="entry name" value="MLO-LIKE PROTEIN 1"/>
    <property type="match status" value="1"/>
</dbReference>
<comment type="caution">
    <text evidence="11">The sequence shown here is derived from an EMBL/GenBank/DDBJ whole genome shotgun (WGS) entry which is preliminary data.</text>
</comment>
<name>A0AAU9RS07_THLAR</name>
<sequence>MANTLVAEGGRRDIEGRQAPLVADSDEDDGLHSWPTTKTKKTKTKTKTKNPDAEGEVVTADNAEGGRRPIYGLMPAIRPAEKTMIPRHRRRLQSPDAEPRQQTHLPPSSDPIGSNPKAGFPYLSYLLLSSTETERKPLPENHGRRQSSGRSLEETPTWAFAAVCFCIISVSILIEHSIHLLANWLKRHRKTALFDAVDRLKSGARQTLINLHSLVNPRKAYIAGFHVAQTSRDPGPDLQHMHPPNGRRHHASLQAGGAPPSDTAEESEHFSVGLFSGNFSVRLMAPPRRLAEDEEAADSCTAKVERERDEPKGMLHWCRGRDSSSASHLHFCAGGYANCLQRHHHGFGQAKMRRWKAWEEETQTTEYLVANGMSIHTLICQHCPAACTLRPRLTLPNSRETDLQIFLFI</sequence>
<evidence type="ECO:0000256" key="10">
    <source>
        <dbReference type="SAM" id="MobiDB-lite"/>
    </source>
</evidence>
<keyword evidence="4 9" id="KW-0611">Plant defense</keyword>
<comment type="domain">
    <text evidence="9">The C-terminus contains a calmodulin-binding domain, which binds calmodulin in a calcium-dependent fashion.</text>
</comment>
<evidence type="ECO:0000256" key="6">
    <source>
        <dbReference type="ARBA" id="ARBA00022989"/>
    </source>
</evidence>
<proteinExistence type="inferred from homology"/>
<dbReference type="GO" id="GO:0006952">
    <property type="term" value="P:defense response"/>
    <property type="evidence" value="ECO:0007669"/>
    <property type="project" value="UniProtKB-KW"/>
</dbReference>
<evidence type="ECO:0000256" key="8">
    <source>
        <dbReference type="ARBA" id="ARBA00023265"/>
    </source>
</evidence>
<keyword evidence="6 9" id="KW-1133">Transmembrane helix</keyword>